<feature type="compositionally biased region" description="Pro residues" evidence="1">
    <location>
        <begin position="9"/>
        <end position="29"/>
    </location>
</feature>
<evidence type="ECO:0000313" key="2">
    <source>
        <dbReference type="EMBL" id="QQP92734.1"/>
    </source>
</evidence>
<protein>
    <submittedName>
        <fullName evidence="2">Uncharacterized protein</fullName>
    </submittedName>
</protein>
<reference evidence="2" key="1">
    <citation type="submission" date="2021-02" db="EMBL/GenBank/DDBJ databases">
        <title>Skermanella TT6 skin isolate.</title>
        <authorList>
            <person name="Lee K."/>
            <person name="Ganzorig M."/>
        </authorList>
    </citation>
    <scope>NUCLEOTIDE SEQUENCE</scope>
    <source>
        <strain evidence="2">TT6</strain>
    </source>
</reference>
<gene>
    <name evidence="2" type="ORF">IGS68_30190</name>
</gene>
<dbReference type="EMBL" id="CP067421">
    <property type="protein sequence ID" value="QQP92734.1"/>
    <property type="molecule type" value="Genomic_DNA"/>
</dbReference>
<keyword evidence="3" id="KW-1185">Reference proteome</keyword>
<keyword evidence="2" id="KW-0614">Plasmid</keyword>
<feature type="region of interest" description="Disordered" evidence="1">
    <location>
        <begin position="1"/>
        <end position="51"/>
    </location>
</feature>
<name>A0ABX7BF12_9PROT</name>
<evidence type="ECO:0000313" key="3">
    <source>
        <dbReference type="Proteomes" id="UP000595197"/>
    </source>
</evidence>
<proteinExistence type="predicted"/>
<dbReference type="RefSeq" id="WP_201081873.1">
    <property type="nucleotide sequence ID" value="NZ_CP067421.1"/>
</dbReference>
<organism evidence="2 3">
    <name type="scientific">Skermanella cutis</name>
    <dbReference type="NCBI Taxonomy" id="2775420"/>
    <lineage>
        <taxon>Bacteria</taxon>
        <taxon>Pseudomonadati</taxon>
        <taxon>Pseudomonadota</taxon>
        <taxon>Alphaproteobacteria</taxon>
        <taxon>Rhodospirillales</taxon>
        <taxon>Azospirillaceae</taxon>
        <taxon>Skermanella</taxon>
    </lineage>
</organism>
<accession>A0ABX7BF12</accession>
<evidence type="ECO:0000256" key="1">
    <source>
        <dbReference type="SAM" id="MobiDB-lite"/>
    </source>
</evidence>
<sequence length="51" mass="5244">MTTGLAPEAPAPGHRPPVRPAVFPAPPPRAGDRWKPGRNPAGTARSGEVPP</sequence>
<dbReference type="Proteomes" id="UP000595197">
    <property type="component" value="Plasmid pTT6-1"/>
</dbReference>
<geneLocation type="plasmid" evidence="2 3">
    <name>pTT6-1</name>
</geneLocation>